<accession>A0ABM6KFL6</accession>
<dbReference type="GeneID" id="96737385"/>
<evidence type="ECO:0000313" key="1">
    <source>
        <dbReference type="EMBL" id="ART75059.1"/>
    </source>
</evidence>
<organism evidence="1 2">
    <name type="scientific">Sutcliffiella horikoshii</name>
    <dbReference type="NCBI Taxonomy" id="79883"/>
    <lineage>
        <taxon>Bacteria</taxon>
        <taxon>Bacillati</taxon>
        <taxon>Bacillota</taxon>
        <taxon>Bacilli</taxon>
        <taxon>Bacillales</taxon>
        <taxon>Bacillaceae</taxon>
        <taxon>Sutcliffiella</taxon>
    </lineage>
</organism>
<dbReference type="EMBL" id="CP020880">
    <property type="protein sequence ID" value="ART75059.1"/>
    <property type="molecule type" value="Genomic_DNA"/>
</dbReference>
<dbReference type="RefSeq" id="WP_088016994.1">
    <property type="nucleotide sequence ID" value="NZ_CP020880.1"/>
</dbReference>
<sequence length="122" mass="14382">MIKRLTIIEVILVIVAYNTRFYYATLPIESVNKKEVLQSINESPEPIVKIVNEDGYDWFITRSNQGEYRETFKEMMGENGWEFEYQDGSGYFFEKEGETLIVTTQMWTGEYVIVQVPENWEG</sequence>
<protein>
    <recommendedName>
        <fullName evidence="3">DUF4430 domain-containing protein</fullName>
    </recommendedName>
</protein>
<keyword evidence="2" id="KW-1185">Reference proteome</keyword>
<gene>
    <name evidence="1" type="ORF">B4U37_02915</name>
</gene>
<evidence type="ECO:0000313" key="2">
    <source>
        <dbReference type="Proteomes" id="UP000195573"/>
    </source>
</evidence>
<dbReference type="Proteomes" id="UP000195573">
    <property type="component" value="Chromosome"/>
</dbReference>
<proteinExistence type="predicted"/>
<evidence type="ECO:0008006" key="3">
    <source>
        <dbReference type="Google" id="ProtNLM"/>
    </source>
</evidence>
<name>A0ABM6KFL6_9BACI</name>
<reference evidence="1 2" key="1">
    <citation type="submission" date="2017-04" db="EMBL/GenBank/DDBJ databases">
        <title>Complete Genome Sequence of the Bacillus horikoshii 20a strain from Cuatro Cienegas, Coahuila, Mexico.</title>
        <authorList>
            <person name="Zarza E."/>
            <person name="Alcaraz L.D."/>
            <person name="Aguilar-Salinas B."/>
            <person name="Islas A."/>
            <person name="Olmedo-Alvarez G."/>
        </authorList>
    </citation>
    <scope>NUCLEOTIDE SEQUENCE [LARGE SCALE GENOMIC DNA]</scope>
    <source>
        <strain evidence="1 2">20a</strain>
    </source>
</reference>